<protein>
    <submittedName>
        <fullName evidence="8">Unannotated protein</fullName>
    </submittedName>
</protein>
<dbReference type="EMBL" id="CAFAAU010000019">
    <property type="protein sequence ID" value="CAB4807709.1"/>
    <property type="molecule type" value="Genomic_DNA"/>
</dbReference>
<evidence type="ECO:0000313" key="5">
    <source>
        <dbReference type="EMBL" id="CAB4807709.1"/>
    </source>
</evidence>
<evidence type="ECO:0000313" key="7">
    <source>
        <dbReference type="EMBL" id="CAB4986113.1"/>
    </source>
</evidence>
<dbReference type="EMBL" id="CAFBOQ010000018">
    <property type="protein sequence ID" value="CAB4986113.1"/>
    <property type="molecule type" value="Genomic_DNA"/>
</dbReference>
<evidence type="ECO:0000259" key="2">
    <source>
        <dbReference type="Pfam" id="PF01636"/>
    </source>
</evidence>
<evidence type="ECO:0000256" key="1">
    <source>
        <dbReference type="ARBA" id="ARBA00038240"/>
    </source>
</evidence>
<evidence type="ECO:0000313" key="3">
    <source>
        <dbReference type="EMBL" id="CAB4704349.1"/>
    </source>
</evidence>
<dbReference type="EMBL" id="CAEZYA010000017">
    <property type="protein sequence ID" value="CAB4704349.1"/>
    <property type="molecule type" value="Genomic_DNA"/>
</dbReference>
<dbReference type="InterPro" id="IPR011009">
    <property type="entry name" value="Kinase-like_dom_sf"/>
</dbReference>
<dbReference type="GO" id="GO:0019202">
    <property type="term" value="F:amino acid kinase activity"/>
    <property type="evidence" value="ECO:0007669"/>
    <property type="project" value="TreeGrafter"/>
</dbReference>
<dbReference type="SUPFAM" id="SSF56112">
    <property type="entry name" value="Protein kinase-like (PK-like)"/>
    <property type="match status" value="1"/>
</dbReference>
<name>A0A6J7T7V8_9ZZZZ</name>
<evidence type="ECO:0000313" key="9">
    <source>
        <dbReference type="EMBL" id="CAB5055932.1"/>
    </source>
</evidence>
<evidence type="ECO:0000313" key="4">
    <source>
        <dbReference type="EMBL" id="CAB4764523.1"/>
    </source>
</evidence>
<dbReference type="PANTHER" id="PTHR21064">
    <property type="entry name" value="AMINOGLYCOSIDE PHOSPHOTRANSFERASE DOMAIN-CONTAINING PROTEIN-RELATED"/>
    <property type="match status" value="1"/>
</dbReference>
<dbReference type="EMBL" id="CAFBLC010000012">
    <property type="protein sequence ID" value="CAB4854273.1"/>
    <property type="molecule type" value="Genomic_DNA"/>
</dbReference>
<dbReference type="InterPro" id="IPR002575">
    <property type="entry name" value="Aminoglycoside_PTrfase"/>
</dbReference>
<feature type="domain" description="Aminoglycoside phosphotransferase" evidence="2">
    <location>
        <begin position="43"/>
        <end position="266"/>
    </location>
</feature>
<dbReference type="PANTHER" id="PTHR21064:SF6">
    <property type="entry name" value="AMINOGLYCOSIDE PHOSPHOTRANSFERASE DOMAIN-CONTAINING PROTEIN"/>
    <property type="match status" value="1"/>
</dbReference>
<dbReference type="InterPro" id="IPR050249">
    <property type="entry name" value="Pseudomonas-type_ThrB"/>
</dbReference>
<dbReference type="EMBL" id="CAFBQM010000013">
    <property type="protein sequence ID" value="CAB5055932.1"/>
    <property type="molecule type" value="Genomic_DNA"/>
</dbReference>
<dbReference type="EMBL" id="CAFBQD010000015">
    <property type="protein sequence ID" value="CAB5049142.1"/>
    <property type="molecule type" value="Genomic_DNA"/>
</dbReference>
<gene>
    <name evidence="3" type="ORF">UFOPK2627_00671</name>
    <name evidence="4" type="ORF">UFOPK2879_00544</name>
    <name evidence="5" type="ORF">UFOPK3078_00783</name>
    <name evidence="6" type="ORF">UFOPK3288_00492</name>
    <name evidence="7" type="ORF">UFOPK3990_00742</name>
    <name evidence="8" type="ORF">UFOPK4245_00740</name>
    <name evidence="9" type="ORF">UFOPK4337_00501</name>
</gene>
<dbReference type="EMBL" id="CAEZZN010000013">
    <property type="protein sequence ID" value="CAB4764523.1"/>
    <property type="molecule type" value="Genomic_DNA"/>
</dbReference>
<organism evidence="8">
    <name type="scientific">freshwater metagenome</name>
    <dbReference type="NCBI Taxonomy" id="449393"/>
    <lineage>
        <taxon>unclassified sequences</taxon>
        <taxon>metagenomes</taxon>
        <taxon>ecological metagenomes</taxon>
    </lineage>
</organism>
<sequence>MSSDFFDSTSEHQIESFTKSAGEILVEYGLHDVEISCINYEFNATFEVVTGNGDKYALRINVNSTRTPDNMQAEIEFVNFVSRIPGLKTPRPIANNNNRYITSVLHADSGRSLHGILYTWLEGEEIGDEPTHEQLVTLGAAMALMHQSSREFKLSEKAELPTFSDWLWGTEDFLLSSKSLLTKEQFTAIKSAIHIIEADTRDLFAANPTQVIHGDLHGWNLMWHEGELFIFDFDDCGYGIPHQDLAITLYYLDTPEQDAAVIEGYRSVCELPTYTKAQMGSLLLQRRLVLLNYLYETKNPEHKEMLPAYLEKSMERVSGFLTDVRG</sequence>
<dbReference type="Gene3D" id="3.90.1200.10">
    <property type="match status" value="1"/>
</dbReference>
<evidence type="ECO:0000313" key="8">
    <source>
        <dbReference type="EMBL" id="CAB5049142.1"/>
    </source>
</evidence>
<comment type="similarity">
    <text evidence="1">Belongs to the pseudomonas-type ThrB family.</text>
</comment>
<dbReference type="Pfam" id="PF01636">
    <property type="entry name" value="APH"/>
    <property type="match status" value="1"/>
</dbReference>
<evidence type="ECO:0000313" key="6">
    <source>
        <dbReference type="EMBL" id="CAB4854273.1"/>
    </source>
</evidence>
<dbReference type="AlphaFoldDB" id="A0A6J7T7V8"/>
<accession>A0A6J7T7V8</accession>
<reference evidence="8" key="1">
    <citation type="submission" date="2020-05" db="EMBL/GenBank/DDBJ databases">
        <authorList>
            <person name="Chiriac C."/>
            <person name="Salcher M."/>
            <person name="Ghai R."/>
            <person name="Kavagutti S V."/>
        </authorList>
    </citation>
    <scope>NUCLEOTIDE SEQUENCE</scope>
</reference>
<proteinExistence type="inferred from homology"/>